<gene>
    <name evidence="4" type="ORF">NA57DRAFT_43787</name>
</gene>
<evidence type="ECO:0000313" key="5">
    <source>
        <dbReference type="Proteomes" id="UP000799772"/>
    </source>
</evidence>
<dbReference type="PANTHER" id="PTHR21661:SF71">
    <property type="entry name" value="EPOXIDE HYDROLASE N-TERMINAL DOMAIN-CONTAINING PROTEIN"/>
    <property type="match status" value="1"/>
</dbReference>
<dbReference type="OrthoDB" id="7130006at2759"/>
<comment type="similarity">
    <text evidence="1">Belongs to the peptidase S33 family.</text>
</comment>
<dbReference type="SUPFAM" id="SSF53474">
    <property type="entry name" value="alpha/beta-Hydrolases"/>
    <property type="match status" value="1"/>
</dbReference>
<dbReference type="Proteomes" id="UP000799772">
    <property type="component" value="Unassembled WGS sequence"/>
</dbReference>
<evidence type="ECO:0000256" key="1">
    <source>
        <dbReference type="ARBA" id="ARBA00010088"/>
    </source>
</evidence>
<dbReference type="PANTHER" id="PTHR21661">
    <property type="entry name" value="EPOXIDE HYDROLASE 1-RELATED"/>
    <property type="match status" value="1"/>
</dbReference>
<dbReference type="EMBL" id="ML978130">
    <property type="protein sequence ID" value="KAF2095862.1"/>
    <property type="molecule type" value="Genomic_DNA"/>
</dbReference>
<dbReference type="GO" id="GO:0004301">
    <property type="term" value="F:epoxide hydrolase activity"/>
    <property type="evidence" value="ECO:0007669"/>
    <property type="project" value="TreeGrafter"/>
</dbReference>
<accession>A0A9P4M610</accession>
<dbReference type="InterPro" id="IPR010497">
    <property type="entry name" value="Epoxide_hydro_N"/>
</dbReference>
<name>A0A9P4M610_9PEZI</name>
<dbReference type="Gene3D" id="3.40.50.1820">
    <property type="entry name" value="alpha/beta hydrolase"/>
    <property type="match status" value="1"/>
</dbReference>
<reference evidence="4" key="1">
    <citation type="journal article" date="2020" name="Stud. Mycol.">
        <title>101 Dothideomycetes genomes: a test case for predicting lifestyles and emergence of pathogens.</title>
        <authorList>
            <person name="Haridas S."/>
            <person name="Albert R."/>
            <person name="Binder M."/>
            <person name="Bloem J."/>
            <person name="Labutti K."/>
            <person name="Salamov A."/>
            <person name="Andreopoulos B."/>
            <person name="Baker S."/>
            <person name="Barry K."/>
            <person name="Bills G."/>
            <person name="Bluhm B."/>
            <person name="Cannon C."/>
            <person name="Castanera R."/>
            <person name="Culley D."/>
            <person name="Daum C."/>
            <person name="Ezra D."/>
            <person name="Gonzalez J."/>
            <person name="Henrissat B."/>
            <person name="Kuo A."/>
            <person name="Liang C."/>
            <person name="Lipzen A."/>
            <person name="Lutzoni F."/>
            <person name="Magnuson J."/>
            <person name="Mondo S."/>
            <person name="Nolan M."/>
            <person name="Ohm R."/>
            <person name="Pangilinan J."/>
            <person name="Park H.-J."/>
            <person name="Ramirez L."/>
            <person name="Alfaro M."/>
            <person name="Sun H."/>
            <person name="Tritt A."/>
            <person name="Yoshinaga Y."/>
            <person name="Zwiers L.-H."/>
            <person name="Turgeon B."/>
            <person name="Goodwin S."/>
            <person name="Spatafora J."/>
            <person name="Crous P."/>
            <person name="Grigoriev I."/>
        </authorList>
    </citation>
    <scope>NUCLEOTIDE SEQUENCE</scope>
    <source>
        <strain evidence="4">CBS 133067</strain>
    </source>
</reference>
<dbReference type="GO" id="GO:0097176">
    <property type="term" value="P:epoxide metabolic process"/>
    <property type="evidence" value="ECO:0007669"/>
    <property type="project" value="TreeGrafter"/>
</dbReference>
<comment type="caution">
    <text evidence="4">The sequence shown here is derived from an EMBL/GenBank/DDBJ whole genome shotgun (WGS) entry which is preliminary data.</text>
</comment>
<feature type="non-terminal residue" evidence="4">
    <location>
        <position position="257"/>
    </location>
</feature>
<dbReference type="InterPro" id="IPR029058">
    <property type="entry name" value="AB_hydrolase_fold"/>
</dbReference>
<evidence type="ECO:0000259" key="3">
    <source>
        <dbReference type="Pfam" id="PF06441"/>
    </source>
</evidence>
<feature type="domain" description="Epoxide hydrolase N-terminal" evidence="3">
    <location>
        <begin position="14"/>
        <end position="135"/>
    </location>
</feature>
<dbReference type="AlphaFoldDB" id="A0A9P4M610"/>
<evidence type="ECO:0000313" key="4">
    <source>
        <dbReference type="EMBL" id="KAF2095862.1"/>
    </source>
</evidence>
<dbReference type="Pfam" id="PF06441">
    <property type="entry name" value="EHN"/>
    <property type="match status" value="1"/>
</dbReference>
<evidence type="ECO:0000256" key="2">
    <source>
        <dbReference type="ARBA" id="ARBA00022801"/>
    </source>
</evidence>
<protein>
    <submittedName>
        <fullName evidence="4">Alpha/beta-hydrolase</fullName>
    </submittedName>
</protein>
<keyword evidence="2" id="KW-0378">Hydrolase</keyword>
<organism evidence="4 5">
    <name type="scientific">Rhizodiscina lignyota</name>
    <dbReference type="NCBI Taxonomy" id="1504668"/>
    <lineage>
        <taxon>Eukaryota</taxon>
        <taxon>Fungi</taxon>
        <taxon>Dikarya</taxon>
        <taxon>Ascomycota</taxon>
        <taxon>Pezizomycotina</taxon>
        <taxon>Dothideomycetes</taxon>
        <taxon>Pleosporomycetidae</taxon>
        <taxon>Aulographales</taxon>
        <taxon>Rhizodiscinaceae</taxon>
        <taxon>Rhizodiscina</taxon>
    </lineage>
</organism>
<sequence>MSNNGSEGDVVDAIQPYSMHVSARYLDLTKRKLQLTRLPREPSLPEHDHWRYGTPKTILEPLIDFWLEQYDWRTQEATLNNRLPQFRTTIALPNRNADEETTRSFRIHFVHKRCQNRNAIPLLFCHGWPGSFLEVCKIIDALTEPDFAALPPGARVPVGFHVVVPSIPGFGFSDASVDDGFGLEETAAVFDALMRQLGYDQYVAHGSECSCLAIHTISPNVPPPTLQTSFVAAVKYQIARLSSARLSRLSFGYTPSE</sequence>
<keyword evidence="5" id="KW-1185">Reference proteome</keyword>
<proteinExistence type="inferred from homology"/>